<dbReference type="GO" id="GO:0005783">
    <property type="term" value="C:endoplasmic reticulum"/>
    <property type="evidence" value="ECO:0007669"/>
    <property type="project" value="TreeGrafter"/>
</dbReference>
<sequence length="79" mass="9060">MVVPLPVQLSAVAWEGFVEDLDESFKDNQKEDIWLIDFYAPWCRHCKKLEPIWNEVGLEMKSIGSPVKVGKMDATSYSN</sequence>
<evidence type="ECO:0000256" key="2">
    <source>
        <dbReference type="ARBA" id="ARBA00004167"/>
    </source>
</evidence>
<dbReference type="GO" id="GO:0009986">
    <property type="term" value="C:cell surface"/>
    <property type="evidence" value="ECO:0007669"/>
    <property type="project" value="TreeGrafter"/>
</dbReference>
<dbReference type="Bgee" id="ENSOCUG00000039530">
    <property type="expression patterns" value="Expressed in autopod skin and 7 other cell types or tissues"/>
</dbReference>
<evidence type="ECO:0000256" key="4">
    <source>
        <dbReference type="ARBA" id="ARBA00022692"/>
    </source>
</evidence>
<evidence type="ECO:0000256" key="6">
    <source>
        <dbReference type="ARBA" id="ARBA00023136"/>
    </source>
</evidence>
<evidence type="ECO:0000313" key="9">
    <source>
        <dbReference type="Proteomes" id="UP000001811"/>
    </source>
</evidence>
<dbReference type="PANTHER" id="PTHR46426:SF1">
    <property type="entry name" value="PROTEIN DISULFIDE-ISOMERASE TMX3"/>
    <property type="match status" value="1"/>
</dbReference>
<dbReference type="EC" id="5.3.4.1" evidence="3"/>
<dbReference type="Ensembl" id="ENSOCUT00000043660.1">
    <property type="protein sequence ID" value="ENSOCUP00000040895.1"/>
    <property type="gene ID" value="ENSOCUG00000039530.1"/>
</dbReference>
<keyword evidence="4" id="KW-0812">Transmembrane</keyword>
<dbReference type="AlphaFoldDB" id="A0A5F9D5B9"/>
<comment type="catalytic activity">
    <reaction evidence="1">
        <text>Catalyzes the rearrangement of -S-S- bonds in proteins.</text>
        <dbReference type="EC" id="5.3.4.1"/>
    </reaction>
</comment>
<keyword evidence="6" id="KW-0472">Membrane</keyword>
<dbReference type="SMR" id="A0A5F9D5B9"/>
<keyword evidence="9" id="KW-1185">Reference proteome</keyword>
<accession>A0A5F9D5B9</accession>
<organism evidence="8 9">
    <name type="scientific">Oryctolagus cuniculus</name>
    <name type="common">Rabbit</name>
    <dbReference type="NCBI Taxonomy" id="9986"/>
    <lineage>
        <taxon>Eukaryota</taxon>
        <taxon>Metazoa</taxon>
        <taxon>Chordata</taxon>
        <taxon>Craniata</taxon>
        <taxon>Vertebrata</taxon>
        <taxon>Euteleostomi</taxon>
        <taxon>Mammalia</taxon>
        <taxon>Eutheria</taxon>
        <taxon>Euarchontoglires</taxon>
        <taxon>Glires</taxon>
        <taxon>Lagomorpha</taxon>
        <taxon>Leporidae</taxon>
        <taxon>Oryctolagus</taxon>
    </lineage>
</organism>
<protein>
    <recommendedName>
        <fullName evidence="3">protein disulfide-isomerase</fullName>
        <ecNumber evidence="3">5.3.4.1</ecNumber>
    </recommendedName>
</protein>
<dbReference type="Pfam" id="PF00085">
    <property type="entry name" value="Thioredoxin"/>
    <property type="match status" value="1"/>
</dbReference>
<evidence type="ECO:0000256" key="1">
    <source>
        <dbReference type="ARBA" id="ARBA00001182"/>
    </source>
</evidence>
<dbReference type="InParanoid" id="A0A5F9D5B9"/>
<dbReference type="GO" id="GO:0003756">
    <property type="term" value="F:protein disulfide isomerase activity"/>
    <property type="evidence" value="ECO:0007669"/>
    <property type="project" value="UniProtKB-EC"/>
</dbReference>
<evidence type="ECO:0000313" key="8">
    <source>
        <dbReference type="Ensembl" id="ENSOCUP00000040895.1"/>
    </source>
</evidence>
<dbReference type="GO" id="GO:0016020">
    <property type="term" value="C:membrane"/>
    <property type="evidence" value="ECO:0007669"/>
    <property type="project" value="UniProtKB-SubCell"/>
</dbReference>
<dbReference type="PANTHER" id="PTHR46426">
    <property type="entry name" value="PROTEIN DISULFIDE-ISOMERASE TMX3"/>
    <property type="match status" value="1"/>
</dbReference>
<dbReference type="InterPro" id="IPR013766">
    <property type="entry name" value="Thioredoxin_domain"/>
</dbReference>
<dbReference type="GeneTree" id="ENSGT00930000151022"/>
<dbReference type="Proteomes" id="UP000001811">
    <property type="component" value="Unplaced"/>
</dbReference>
<comment type="subcellular location">
    <subcellularLocation>
        <location evidence="2">Membrane</location>
        <topology evidence="2">Single-pass membrane protein</topology>
    </subcellularLocation>
</comment>
<name>A0A5F9D5B9_RABIT</name>
<dbReference type="STRING" id="9986.ENSOCUP00000040895"/>
<dbReference type="SUPFAM" id="SSF52833">
    <property type="entry name" value="Thioredoxin-like"/>
    <property type="match status" value="1"/>
</dbReference>
<feature type="domain" description="Thioredoxin" evidence="7">
    <location>
        <begin position="23"/>
        <end position="77"/>
    </location>
</feature>
<dbReference type="InterPro" id="IPR036249">
    <property type="entry name" value="Thioredoxin-like_sf"/>
</dbReference>
<reference evidence="8 9" key="1">
    <citation type="journal article" date="2011" name="Nature">
        <title>A high-resolution map of human evolutionary constraint using 29 mammals.</title>
        <authorList>
            <person name="Lindblad-Toh K."/>
            <person name="Garber M."/>
            <person name="Zuk O."/>
            <person name="Lin M.F."/>
            <person name="Parker B.J."/>
            <person name="Washietl S."/>
            <person name="Kheradpour P."/>
            <person name="Ernst J."/>
            <person name="Jordan G."/>
            <person name="Mauceli E."/>
            <person name="Ward L.D."/>
            <person name="Lowe C.B."/>
            <person name="Holloway A.K."/>
            <person name="Clamp M."/>
            <person name="Gnerre S."/>
            <person name="Alfoldi J."/>
            <person name="Beal K."/>
            <person name="Chang J."/>
            <person name="Clawson H."/>
            <person name="Cuff J."/>
            <person name="Di Palma F."/>
            <person name="Fitzgerald S."/>
            <person name="Flicek P."/>
            <person name="Guttman M."/>
            <person name="Hubisz M.J."/>
            <person name="Jaffe D.B."/>
            <person name="Jungreis I."/>
            <person name="Kent W.J."/>
            <person name="Kostka D."/>
            <person name="Lara M."/>
            <person name="Martins A.L."/>
            <person name="Massingham T."/>
            <person name="Moltke I."/>
            <person name="Raney B.J."/>
            <person name="Rasmussen M.D."/>
            <person name="Robinson J."/>
            <person name="Stark A."/>
            <person name="Vilella A.J."/>
            <person name="Wen J."/>
            <person name="Xie X."/>
            <person name="Zody M.C."/>
            <person name="Baldwin J."/>
            <person name="Bloom T."/>
            <person name="Chin C.W."/>
            <person name="Heiman D."/>
            <person name="Nicol R."/>
            <person name="Nusbaum C."/>
            <person name="Young S."/>
            <person name="Wilkinson J."/>
            <person name="Worley K.C."/>
            <person name="Kovar C.L."/>
            <person name="Muzny D.M."/>
            <person name="Gibbs R.A."/>
            <person name="Cree A."/>
            <person name="Dihn H.H."/>
            <person name="Fowler G."/>
            <person name="Jhangiani S."/>
            <person name="Joshi V."/>
            <person name="Lee S."/>
            <person name="Lewis L.R."/>
            <person name="Nazareth L.V."/>
            <person name="Okwuonu G."/>
            <person name="Santibanez J."/>
            <person name="Warren W.C."/>
            <person name="Mardis E.R."/>
            <person name="Weinstock G.M."/>
            <person name="Wilson R.K."/>
            <person name="Delehaunty K."/>
            <person name="Dooling D."/>
            <person name="Fronik C."/>
            <person name="Fulton L."/>
            <person name="Fulton B."/>
            <person name="Graves T."/>
            <person name="Minx P."/>
            <person name="Sodergren E."/>
            <person name="Birney E."/>
            <person name="Margulies E.H."/>
            <person name="Herrero J."/>
            <person name="Green E.D."/>
            <person name="Haussler D."/>
            <person name="Siepel A."/>
            <person name="Goldman N."/>
            <person name="Pollard K.S."/>
            <person name="Pedersen J.S."/>
            <person name="Lander E.S."/>
            <person name="Kellis M."/>
        </authorList>
    </citation>
    <scope>NUCLEOTIDE SEQUENCE [LARGE SCALE GENOMIC DNA]</scope>
    <source>
        <strain evidence="9">Thorbecke</strain>
    </source>
</reference>
<keyword evidence="5" id="KW-1133">Transmembrane helix</keyword>
<reference evidence="8" key="2">
    <citation type="submission" date="2025-08" db="UniProtKB">
        <authorList>
            <consortium name="Ensembl"/>
        </authorList>
    </citation>
    <scope>IDENTIFICATION</scope>
    <source>
        <strain evidence="8">Thorbecke</strain>
    </source>
</reference>
<evidence type="ECO:0000256" key="3">
    <source>
        <dbReference type="ARBA" id="ARBA00012723"/>
    </source>
</evidence>
<evidence type="ECO:0000256" key="5">
    <source>
        <dbReference type="ARBA" id="ARBA00022989"/>
    </source>
</evidence>
<dbReference type="Gene3D" id="3.40.30.10">
    <property type="entry name" value="Glutaredoxin"/>
    <property type="match status" value="1"/>
</dbReference>
<evidence type="ECO:0000259" key="7">
    <source>
        <dbReference type="Pfam" id="PF00085"/>
    </source>
</evidence>
<dbReference type="InterPro" id="IPR052250">
    <property type="entry name" value="PDI_TMX3"/>
</dbReference>
<proteinExistence type="predicted"/>
<reference evidence="8" key="3">
    <citation type="submission" date="2025-09" db="UniProtKB">
        <authorList>
            <consortium name="Ensembl"/>
        </authorList>
    </citation>
    <scope>IDENTIFICATION</scope>
    <source>
        <strain evidence="8">Thorbecke</strain>
    </source>
</reference>